<evidence type="ECO:0000313" key="4">
    <source>
        <dbReference type="Proteomes" id="UP000028525"/>
    </source>
</evidence>
<dbReference type="InterPro" id="IPR046342">
    <property type="entry name" value="CBS_dom_sf"/>
</dbReference>
<dbReference type="AlphaFoldDB" id="A0A084JP46"/>
<dbReference type="Pfam" id="PF00571">
    <property type="entry name" value="CBS"/>
    <property type="match status" value="1"/>
</dbReference>
<keyword evidence="1" id="KW-0129">CBS domain</keyword>
<dbReference type="PROSITE" id="PS51371">
    <property type="entry name" value="CBS"/>
    <property type="match status" value="1"/>
</dbReference>
<dbReference type="SUPFAM" id="SSF53448">
    <property type="entry name" value="Nucleotide-diphospho-sugar transferases"/>
    <property type="match status" value="1"/>
</dbReference>
<accession>A0A084JP46</accession>
<comment type="caution">
    <text evidence="3">The sequence shown here is derived from an EMBL/GenBank/DDBJ whole genome shotgun (WGS) entry which is preliminary data.</text>
</comment>
<reference evidence="3 4" key="1">
    <citation type="submission" date="2014-07" db="EMBL/GenBank/DDBJ databases">
        <title>Draft genome of Clostridium celerecrescens 152B isolated from sediments associated with methane hydrate from Krishna Godavari basin.</title>
        <authorList>
            <person name="Honkalas V.S."/>
            <person name="Dabir A.P."/>
            <person name="Arora P."/>
            <person name="Dhakephalkar P.K."/>
        </authorList>
    </citation>
    <scope>NUCLEOTIDE SEQUENCE [LARGE SCALE GENOMIC DNA]</scope>
    <source>
        <strain evidence="3 4">152B</strain>
    </source>
</reference>
<dbReference type="InterPro" id="IPR000644">
    <property type="entry name" value="CBS_dom"/>
</dbReference>
<dbReference type="CDD" id="cd06426">
    <property type="entry name" value="NTP_transferase_like_2"/>
    <property type="match status" value="1"/>
</dbReference>
<dbReference type="InterPro" id="IPR005835">
    <property type="entry name" value="NTP_transferase_dom"/>
</dbReference>
<dbReference type="Gene3D" id="3.10.580.10">
    <property type="entry name" value="CBS-domain"/>
    <property type="match status" value="1"/>
</dbReference>
<evidence type="ECO:0000313" key="3">
    <source>
        <dbReference type="EMBL" id="KEZ90730.1"/>
    </source>
</evidence>
<organism evidence="3 4">
    <name type="scientific">Lacrimispora celerecrescens</name>
    <dbReference type="NCBI Taxonomy" id="29354"/>
    <lineage>
        <taxon>Bacteria</taxon>
        <taxon>Bacillati</taxon>
        <taxon>Bacillota</taxon>
        <taxon>Clostridia</taxon>
        <taxon>Lachnospirales</taxon>
        <taxon>Lachnospiraceae</taxon>
        <taxon>Lacrimispora</taxon>
    </lineage>
</organism>
<dbReference type="Proteomes" id="UP000028525">
    <property type="component" value="Unassembled WGS sequence"/>
</dbReference>
<feature type="domain" description="CBS" evidence="2">
    <location>
        <begin position="1"/>
        <end position="56"/>
    </location>
</feature>
<dbReference type="STRING" id="29354.IO98_08330"/>
<protein>
    <submittedName>
        <fullName evidence="3">Nucleotidyltransferase</fullName>
    </submittedName>
</protein>
<keyword evidence="4" id="KW-1185">Reference proteome</keyword>
<evidence type="ECO:0000256" key="1">
    <source>
        <dbReference type="PROSITE-ProRule" id="PRU00703"/>
    </source>
</evidence>
<dbReference type="RefSeq" id="WP_038279995.1">
    <property type="nucleotide sequence ID" value="NZ_JPME01000010.1"/>
</dbReference>
<gene>
    <name evidence="3" type="ORF">IO98_08330</name>
</gene>
<sequence>MEVRKFIIAPDVSIREAIRQLDQTARKILVVEENNKLAGVLTDGDIRRWILKNKDISMPVRLIMNTAPVVIKKEKSHLALEIMKEKQIEGLPLVNDNNEVTDILFWNELNDHNPGRQKKTQTPVVIMAGGRGSRLYPYTKIIPKPLIPIGDTPIVERIMNQMMEYGFYEFYLTINYKKELIKAYFNDDHRYHLHLIEEANPLGTAGSLNLIKKDIKGSFLVSNCDILVDVNYTKLLLYHKTHKNKITVVTAMKSYEIPYGVVSLGENGSVDALNEKPRYELLVSTGLYVLEEEILTYLPQDQYFDMTDLIRRCLKNGEQVGAYPVMDSAWLDMGEFGEMKKMAERMKL</sequence>
<proteinExistence type="predicted"/>
<dbReference type="InterPro" id="IPR050486">
    <property type="entry name" value="Mannose-1P_guanyltransferase"/>
</dbReference>
<keyword evidence="3" id="KW-0808">Transferase</keyword>
<dbReference type="Pfam" id="PF00483">
    <property type="entry name" value="NTP_transferase"/>
    <property type="match status" value="1"/>
</dbReference>
<dbReference type="EMBL" id="JPME01000010">
    <property type="protein sequence ID" value="KEZ90730.1"/>
    <property type="molecule type" value="Genomic_DNA"/>
</dbReference>
<dbReference type="GO" id="GO:0016740">
    <property type="term" value="F:transferase activity"/>
    <property type="evidence" value="ECO:0007669"/>
    <property type="project" value="UniProtKB-KW"/>
</dbReference>
<dbReference type="InterPro" id="IPR029044">
    <property type="entry name" value="Nucleotide-diphossugar_trans"/>
</dbReference>
<name>A0A084JP46_9FIRM</name>
<dbReference type="SUPFAM" id="SSF54631">
    <property type="entry name" value="CBS-domain pair"/>
    <property type="match status" value="1"/>
</dbReference>
<dbReference type="OrthoDB" id="9801899at2"/>
<dbReference type="PANTHER" id="PTHR22572">
    <property type="entry name" value="SUGAR-1-PHOSPHATE GUANYL TRANSFERASE"/>
    <property type="match status" value="1"/>
</dbReference>
<evidence type="ECO:0000259" key="2">
    <source>
        <dbReference type="PROSITE" id="PS51371"/>
    </source>
</evidence>
<dbReference type="Gene3D" id="3.90.550.10">
    <property type="entry name" value="Spore Coat Polysaccharide Biosynthesis Protein SpsA, Chain A"/>
    <property type="match status" value="1"/>
</dbReference>